<comment type="caution">
    <text evidence="2">The sequence shown here is derived from an EMBL/GenBank/DDBJ whole genome shotgun (WGS) entry which is preliminary data.</text>
</comment>
<proteinExistence type="predicted"/>
<gene>
    <name evidence="2" type="ORF">EVAR_41457_1</name>
</gene>
<dbReference type="GO" id="GO:0042981">
    <property type="term" value="P:regulation of apoptotic process"/>
    <property type="evidence" value="ECO:0007669"/>
    <property type="project" value="InterPro"/>
</dbReference>
<protein>
    <recommendedName>
        <fullName evidence="1">CARD domain-containing protein</fullName>
    </recommendedName>
</protein>
<accession>A0A4C1WZL7</accession>
<dbReference type="EMBL" id="BGZK01000702">
    <property type="protein sequence ID" value="GBP56821.1"/>
    <property type="molecule type" value="Genomic_DNA"/>
</dbReference>
<reference evidence="2 3" key="1">
    <citation type="journal article" date="2019" name="Commun. Biol.">
        <title>The bagworm genome reveals a unique fibroin gene that provides high tensile strength.</title>
        <authorList>
            <person name="Kono N."/>
            <person name="Nakamura H."/>
            <person name="Ohtoshi R."/>
            <person name="Tomita M."/>
            <person name="Numata K."/>
            <person name="Arakawa K."/>
        </authorList>
    </citation>
    <scope>NUCLEOTIDE SEQUENCE [LARGE SCALE GENOMIC DNA]</scope>
</reference>
<evidence type="ECO:0000259" key="1">
    <source>
        <dbReference type="PROSITE" id="PS50209"/>
    </source>
</evidence>
<evidence type="ECO:0000313" key="2">
    <source>
        <dbReference type="EMBL" id="GBP56821.1"/>
    </source>
</evidence>
<dbReference type="InterPro" id="IPR011029">
    <property type="entry name" value="DEATH-like_dom_sf"/>
</dbReference>
<name>A0A4C1WZL7_EUMVA</name>
<evidence type="ECO:0000313" key="3">
    <source>
        <dbReference type="Proteomes" id="UP000299102"/>
    </source>
</evidence>
<dbReference type="Pfam" id="PF00619">
    <property type="entry name" value="CARD"/>
    <property type="match status" value="1"/>
</dbReference>
<dbReference type="Proteomes" id="UP000299102">
    <property type="component" value="Unassembled WGS sequence"/>
</dbReference>
<dbReference type="InterPro" id="IPR001315">
    <property type="entry name" value="CARD"/>
</dbReference>
<dbReference type="SUPFAM" id="SSF47986">
    <property type="entry name" value="DEATH domain"/>
    <property type="match status" value="1"/>
</dbReference>
<dbReference type="OrthoDB" id="6097640at2759"/>
<dbReference type="PROSITE" id="PS50209">
    <property type="entry name" value="CARD"/>
    <property type="match status" value="1"/>
</dbReference>
<sequence length="158" mass="18299">MQEEHRQAIQNNFSSLVEQTDLDTIVSSLYEKNVFSEAMIEPYKDRSKEERYRKRQLYRDIERRGPKAFQALIDTLTEIGKWDLVRALQPNSALHPYRPFIPIRPPQKDPSPGCGWESLMKNVTLGNVTMSHRTREASRMPCLSHSTMIGLPRAALEN</sequence>
<dbReference type="SMART" id="SM00114">
    <property type="entry name" value="CARD"/>
    <property type="match status" value="1"/>
</dbReference>
<dbReference type="AlphaFoldDB" id="A0A4C1WZL7"/>
<keyword evidence="3" id="KW-1185">Reference proteome</keyword>
<dbReference type="CDD" id="cd01671">
    <property type="entry name" value="CARD"/>
    <property type="match status" value="1"/>
</dbReference>
<dbReference type="Gene3D" id="1.10.533.10">
    <property type="entry name" value="Death Domain, Fas"/>
    <property type="match status" value="1"/>
</dbReference>
<organism evidence="2 3">
    <name type="scientific">Eumeta variegata</name>
    <name type="common">Bagworm moth</name>
    <name type="synonym">Eumeta japonica</name>
    <dbReference type="NCBI Taxonomy" id="151549"/>
    <lineage>
        <taxon>Eukaryota</taxon>
        <taxon>Metazoa</taxon>
        <taxon>Ecdysozoa</taxon>
        <taxon>Arthropoda</taxon>
        <taxon>Hexapoda</taxon>
        <taxon>Insecta</taxon>
        <taxon>Pterygota</taxon>
        <taxon>Neoptera</taxon>
        <taxon>Endopterygota</taxon>
        <taxon>Lepidoptera</taxon>
        <taxon>Glossata</taxon>
        <taxon>Ditrysia</taxon>
        <taxon>Tineoidea</taxon>
        <taxon>Psychidae</taxon>
        <taxon>Oiketicinae</taxon>
        <taxon>Eumeta</taxon>
    </lineage>
</organism>
<feature type="domain" description="CARD" evidence="1">
    <location>
        <begin position="1"/>
        <end position="91"/>
    </location>
</feature>